<protein>
    <recommendedName>
        <fullName evidence="2">DNA-directed DNA polymerase</fullName>
        <ecNumber evidence="2">2.7.7.7</ecNumber>
    </recommendedName>
</protein>
<dbReference type="EMBL" id="VBAJ01000082">
    <property type="protein sequence ID" value="TMJ08777.1"/>
    <property type="molecule type" value="Genomic_DNA"/>
</dbReference>
<keyword evidence="4" id="KW-0548">Nucleotidyltransferase</keyword>
<dbReference type="EC" id="2.7.7.7" evidence="2"/>
<dbReference type="Gene3D" id="3.30.342.10">
    <property type="entry name" value="DNA Polymerase, chain B, domain 1"/>
    <property type="match status" value="1"/>
</dbReference>
<evidence type="ECO:0000259" key="8">
    <source>
        <dbReference type="Pfam" id="PF00136"/>
    </source>
</evidence>
<dbReference type="SUPFAM" id="SSF56672">
    <property type="entry name" value="DNA/RNA polymerases"/>
    <property type="match status" value="1"/>
</dbReference>
<feature type="domain" description="DNA-directed DNA polymerase family B multifunctional" evidence="8">
    <location>
        <begin position="321"/>
        <end position="731"/>
    </location>
</feature>
<sequence>MSGARSPKSEGRQLLEGWLFDVYPSHDGMIIWMIDDADRPHRLRYRYAPTFYVAGDRSALEVGRQGLARLRIPVTCEPTARRELMSGEQIPVVAVAVHNPLAFPAAARLLARIPGLTLYNCDILTTRLFFYETGLFPLARCALACAGDEAREVTLASRPEDLEYALPPLTVLRLSLESSTANPSHGRPGQLAAGVDGETVVLDGDDPADTIHSLNRLLQRYDPDIVLTEWGDSVLLPRLQDLAARTGIPLQLNRDPTHRARTRRSRSYMTYGQVVYQAGAQMLHGRWHIDLRNSFIYAESELGGLLEVARLARIPVQELARTSTGTAISSMQLQRAVRDGTLIPWQKSEPEAFKTASQLIVTDKGGLTYQPLVGLYEQVGELDFSSMYPTMMARFNISPETIGCACCPDSRVPEINYTVCRRRRGLVPQVLDHLLERRLYYKQRKQATTGSQRASYDQRQTALKWCLVTSFGYLGYRNARFGRIEAHEAVTAFAREMLLRAKEVAESHGFRMLHALVDSMWLQRPGATRADYDALAQAVTGATGLPIFVEGIYRWLAFLPSKTHRGVGVPNRYMGVFENNATKVRGIEVRRSDVPALVVQTQERMLQRMFRCQTLQDVRAALSELLGILEESLIRLRSKDVEAAELVITNTLSQEVGEYRHNTVQAITARTLDRHGAHLHPGEAVQFIITSAGAKVPEDRVRPYALLGSDWHYDLEAYATLLLRAAATVLELFGYSEERLREEVWPLLEQQ</sequence>
<dbReference type="SMART" id="SM00486">
    <property type="entry name" value="POLBc"/>
    <property type="match status" value="1"/>
</dbReference>
<dbReference type="PANTHER" id="PTHR10322:SF23">
    <property type="entry name" value="DNA POLYMERASE DELTA CATALYTIC SUBUNIT"/>
    <property type="match status" value="1"/>
</dbReference>
<dbReference type="GO" id="GO:0006261">
    <property type="term" value="P:DNA-templated DNA replication"/>
    <property type="evidence" value="ECO:0007669"/>
    <property type="project" value="TreeGrafter"/>
</dbReference>
<dbReference type="InterPro" id="IPR050240">
    <property type="entry name" value="DNA_pol_type-B"/>
</dbReference>
<evidence type="ECO:0000256" key="6">
    <source>
        <dbReference type="ARBA" id="ARBA00023125"/>
    </source>
</evidence>
<evidence type="ECO:0000256" key="1">
    <source>
        <dbReference type="ARBA" id="ARBA00005755"/>
    </source>
</evidence>
<evidence type="ECO:0000256" key="5">
    <source>
        <dbReference type="ARBA" id="ARBA00022932"/>
    </source>
</evidence>
<dbReference type="InterPro" id="IPR042087">
    <property type="entry name" value="DNA_pol_B_thumb"/>
</dbReference>
<organism evidence="9 10">
    <name type="scientific">Candidatus Segetimicrobium genomatis</name>
    <dbReference type="NCBI Taxonomy" id="2569760"/>
    <lineage>
        <taxon>Bacteria</taxon>
        <taxon>Bacillati</taxon>
        <taxon>Candidatus Sysuimicrobiota</taxon>
        <taxon>Candidatus Sysuimicrobiia</taxon>
        <taxon>Candidatus Sysuimicrobiales</taxon>
        <taxon>Candidatus Segetimicrobiaceae</taxon>
        <taxon>Candidatus Segetimicrobium</taxon>
    </lineage>
</organism>
<evidence type="ECO:0000256" key="3">
    <source>
        <dbReference type="ARBA" id="ARBA00022679"/>
    </source>
</evidence>
<dbReference type="InterPro" id="IPR006172">
    <property type="entry name" value="DNA-dir_DNA_pol_B"/>
</dbReference>
<gene>
    <name evidence="9" type="ORF">E6G99_03875</name>
</gene>
<proteinExistence type="inferred from homology"/>
<dbReference type="Gene3D" id="3.90.1600.10">
    <property type="entry name" value="Palm domain of DNA polymerase"/>
    <property type="match status" value="1"/>
</dbReference>
<dbReference type="InterPro" id="IPR043502">
    <property type="entry name" value="DNA/RNA_pol_sf"/>
</dbReference>
<dbReference type="Pfam" id="PF00136">
    <property type="entry name" value="DNA_pol_B"/>
    <property type="match status" value="1"/>
</dbReference>
<dbReference type="PANTHER" id="PTHR10322">
    <property type="entry name" value="DNA POLYMERASE CATALYTIC SUBUNIT"/>
    <property type="match status" value="1"/>
</dbReference>
<dbReference type="InterPro" id="IPR012337">
    <property type="entry name" value="RNaseH-like_sf"/>
</dbReference>
<reference evidence="9 10" key="1">
    <citation type="journal article" date="2019" name="Nat. Microbiol.">
        <title>Mediterranean grassland soil C-N compound turnover is dependent on rainfall and depth, and is mediated by genomically divergent microorganisms.</title>
        <authorList>
            <person name="Diamond S."/>
            <person name="Andeer P.F."/>
            <person name="Li Z."/>
            <person name="Crits-Christoph A."/>
            <person name="Burstein D."/>
            <person name="Anantharaman K."/>
            <person name="Lane K.R."/>
            <person name="Thomas B.C."/>
            <person name="Pan C."/>
            <person name="Northen T.R."/>
            <person name="Banfield J.F."/>
        </authorList>
    </citation>
    <scope>NUCLEOTIDE SEQUENCE [LARGE SCALE GENOMIC DNA]</scope>
    <source>
        <strain evidence="9">NP_2</strain>
    </source>
</reference>
<dbReference type="GO" id="GO:0003887">
    <property type="term" value="F:DNA-directed DNA polymerase activity"/>
    <property type="evidence" value="ECO:0007669"/>
    <property type="project" value="UniProtKB-KW"/>
</dbReference>
<evidence type="ECO:0000256" key="2">
    <source>
        <dbReference type="ARBA" id="ARBA00012417"/>
    </source>
</evidence>
<keyword evidence="5" id="KW-0239">DNA-directed DNA polymerase</keyword>
<dbReference type="Gene3D" id="3.30.420.10">
    <property type="entry name" value="Ribonuclease H-like superfamily/Ribonuclease H"/>
    <property type="match status" value="1"/>
</dbReference>
<dbReference type="Gene3D" id="1.10.287.690">
    <property type="entry name" value="Helix hairpin bin"/>
    <property type="match status" value="1"/>
</dbReference>
<dbReference type="Proteomes" id="UP000318661">
    <property type="component" value="Unassembled WGS sequence"/>
</dbReference>
<evidence type="ECO:0000256" key="7">
    <source>
        <dbReference type="ARBA" id="ARBA00049244"/>
    </source>
</evidence>
<dbReference type="InterPro" id="IPR036397">
    <property type="entry name" value="RNaseH_sf"/>
</dbReference>
<evidence type="ECO:0000256" key="4">
    <source>
        <dbReference type="ARBA" id="ARBA00022695"/>
    </source>
</evidence>
<dbReference type="GO" id="GO:0000166">
    <property type="term" value="F:nucleotide binding"/>
    <property type="evidence" value="ECO:0007669"/>
    <property type="project" value="InterPro"/>
</dbReference>
<dbReference type="InterPro" id="IPR023211">
    <property type="entry name" value="DNA_pol_palm_dom_sf"/>
</dbReference>
<dbReference type="GO" id="GO:0003677">
    <property type="term" value="F:DNA binding"/>
    <property type="evidence" value="ECO:0007669"/>
    <property type="project" value="UniProtKB-KW"/>
</dbReference>
<name>A0A537LM85_9BACT</name>
<dbReference type="InterPro" id="IPR006134">
    <property type="entry name" value="DNA-dir_DNA_pol_B_multi_dom"/>
</dbReference>
<evidence type="ECO:0000313" key="9">
    <source>
        <dbReference type="EMBL" id="TMJ08777.1"/>
    </source>
</evidence>
<evidence type="ECO:0000313" key="10">
    <source>
        <dbReference type="Proteomes" id="UP000318661"/>
    </source>
</evidence>
<dbReference type="AlphaFoldDB" id="A0A537LM85"/>
<comment type="catalytic activity">
    <reaction evidence="7">
        <text>DNA(n) + a 2'-deoxyribonucleoside 5'-triphosphate = DNA(n+1) + diphosphate</text>
        <dbReference type="Rhea" id="RHEA:22508"/>
        <dbReference type="Rhea" id="RHEA-COMP:17339"/>
        <dbReference type="Rhea" id="RHEA-COMP:17340"/>
        <dbReference type="ChEBI" id="CHEBI:33019"/>
        <dbReference type="ChEBI" id="CHEBI:61560"/>
        <dbReference type="ChEBI" id="CHEBI:173112"/>
        <dbReference type="EC" id="2.7.7.7"/>
    </reaction>
</comment>
<dbReference type="SUPFAM" id="SSF53098">
    <property type="entry name" value="Ribonuclease H-like"/>
    <property type="match status" value="1"/>
</dbReference>
<comment type="caution">
    <text evidence="9">The sequence shown here is derived from an EMBL/GenBank/DDBJ whole genome shotgun (WGS) entry which is preliminary data.</text>
</comment>
<dbReference type="Gene3D" id="1.10.132.60">
    <property type="entry name" value="DNA polymerase family B, C-terminal domain"/>
    <property type="match status" value="1"/>
</dbReference>
<accession>A0A537LM85</accession>
<keyword evidence="6" id="KW-0238">DNA-binding</keyword>
<dbReference type="CDD" id="cd05531">
    <property type="entry name" value="POLBc_B2"/>
    <property type="match status" value="1"/>
</dbReference>
<keyword evidence="3" id="KW-0808">Transferase</keyword>
<comment type="similarity">
    <text evidence="1">Belongs to the DNA polymerase type-B family.</text>
</comment>